<accession>A0A1R3JPC3</accession>
<keyword evidence="3" id="KW-1185">Reference proteome</keyword>
<gene>
    <name evidence="2" type="ORF">CCACVL1_04844</name>
</gene>
<protein>
    <submittedName>
        <fullName evidence="2">Uncharacterized protein</fullName>
    </submittedName>
</protein>
<dbReference type="AlphaFoldDB" id="A0A1R3JPC3"/>
<sequence>MTIQQEPAQSGGKDEIEDGLKEG</sequence>
<evidence type="ECO:0000256" key="1">
    <source>
        <dbReference type="SAM" id="MobiDB-lite"/>
    </source>
</evidence>
<organism evidence="2 3">
    <name type="scientific">Corchorus capsularis</name>
    <name type="common">Jute</name>
    <dbReference type="NCBI Taxonomy" id="210143"/>
    <lineage>
        <taxon>Eukaryota</taxon>
        <taxon>Viridiplantae</taxon>
        <taxon>Streptophyta</taxon>
        <taxon>Embryophyta</taxon>
        <taxon>Tracheophyta</taxon>
        <taxon>Spermatophyta</taxon>
        <taxon>Magnoliopsida</taxon>
        <taxon>eudicotyledons</taxon>
        <taxon>Gunneridae</taxon>
        <taxon>Pentapetalae</taxon>
        <taxon>rosids</taxon>
        <taxon>malvids</taxon>
        <taxon>Malvales</taxon>
        <taxon>Malvaceae</taxon>
        <taxon>Grewioideae</taxon>
        <taxon>Apeibeae</taxon>
        <taxon>Corchorus</taxon>
    </lineage>
</organism>
<dbReference type="Proteomes" id="UP000188268">
    <property type="component" value="Unassembled WGS sequence"/>
</dbReference>
<comment type="caution">
    <text evidence="2">The sequence shown here is derived from an EMBL/GenBank/DDBJ whole genome shotgun (WGS) entry which is preliminary data.</text>
</comment>
<proteinExistence type="predicted"/>
<evidence type="ECO:0000313" key="2">
    <source>
        <dbReference type="EMBL" id="OMO96654.1"/>
    </source>
</evidence>
<evidence type="ECO:0000313" key="3">
    <source>
        <dbReference type="Proteomes" id="UP000188268"/>
    </source>
</evidence>
<feature type="compositionally biased region" description="Basic and acidic residues" evidence="1">
    <location>
        <begin position="12"/>
        <end position="23"/>
    </location>
</feature>
<feature type="region of interest" description="Disordered" evidence="1">
    <location>
        <begin position="1"/>
        <end position="23"/>
    </location>
</feature>
<dbReference type="Gramene" id="OMO96654">
    <property type="protein sequence ID" value="OMO96654"/>
    <property type="gene ID" value="CCACVL1_04844"/>
</dbReference>
<reference evidence="2 3" key="1">
    <citation type="submission" date="2013-09" db="EMBL/GenBank/DDBJ databases">
        <title>Corchorus capsularis genome sequencing.</title>
        <authorList>
            <person name="Alam M."/>
            <person name="Haque M.S."/>
            <person name="Islam M.S."/>
            <person name="Emdad E.M."/>
            <person name="Islam M.M."/>
            <person name="Ahmed B."/>
            <person name="Halim A."/>
            <person name="Hossen Q.M.M."/>
            <person name="Hossain M.Z."/>
            <person name="Ahmed R."/>
            <person name="Khan M.M."/>
            <person name="Islam R."/>
            <person name="Rashid M.M."/>
            <person name="Khan S.A."/>
            <person name="Rahman M.S."/>
            <person name="Alam M."/>
        </authorList>
    </citation>
    <scope>NUCLEOTIDE SEQUENCE [LARGE SCALE GENOMIC DNA]</scope>
    <source>
        <strain evidence="3">cv. CVL-1</strain>
        <tissue evidence="2">Whole seedling</tissue>
    </source>
</reference>
<name>A0A1R3JPC3_COCAP</name>
<dbReference type="EMBL" id="AWWV01007390">
    <property type="protein sequence ID" value="OMO96654.1"/>
    <property type="molecule type" value="Genomic_DNA"/>
</dbReference>